<dbReference type="GO" id="GO:0005886">
    <property type="term" value="C:plasma membrane"/>
    <property type="evidence" value="ECO:0007669"/>
    <property type="project" value="UniProtKB-SubCell"/>
</dbReference>
<dbReference type="EMBL" id="JACGWW010000001">
    <property type="protein sequence ID" value="MBA8812813.1"/>
    <property type="molecule type" value="Genomic_DNA"/>
</dbReference>
<protein>
    <submittedName>
        <fullName evidence="9">Cystine transport system ATP-binding protein</fullName>
        <ecNumber evidence="9">3.6.3.-</ecNumber>
    </submittedName>
    <submittedName>
        <fullName evidence="8">L-cystine import ATP-binding protein TcyC</fullName>
    </submittedName>
</protein>
<feature type="domain" description="ABC transporter" evidence="7">
    <location>
        <begin position="19"/>
        <end position="258"/>
    </location>
</feature>
<dbReference type="InterPro" id="IPR003593">
    <property type="entry name" value="AAA+_ATPase"/>
</dbReference>
<evidence type="ECO:0000313" key="11">
    <source>
        <dbReference type="Proteomes" id="UP000522688"/>
    </source>
</evidence>
<dbReference type="EC" id="3.6.3.-" evidence="9"/>
<evidence type="ECO:0000256" key="6">
    <source>
        <dbReference type="ARBA" id="ARBA00023136"/>
    </source>
</evidence>
<dbReference type="OrthoDB" id="4283894at2"/>
<keyword evidence="5 9" id="KW-0067">ATP-binding</keyword>
<dbReference type="InterPro" id="IPR003439">
    <property type="entry name" value="ABC_transporter-like_ATP-bd"/>
</dbReference>
<name>A0A7W3JHB6_9MICO</name>
<keyword evidence="9" id="KW-0378">Hydrolase</keyword>
<dbReference type="InterPro" id="IPR017871">
    <property type="entry name" value="ABC_transporter-like_CS"/>
</dbReference>
<dbReference type="PROSITE" id="PS00211">
    <property type="entry name" value="ABC_TRANSPORTER_1"/>
    <property type="match status" value="1"/>
</dbReference>
<sequence length="267" mass="28949">MPADVTPPRSADGSDAPVLSVRGLRKSFGSNEVLSGIDLDVRRGRVVAIIGPSGSGKTTVLRSLNSLEVPDAGTVTLSDGRTIDFGATVGKRDLTALRDRSSMVFQHFNLFPHLTVLQNVVEGPVRVQKRDPREARAEAETLLARVGLAEKADAYPSELSGGQQQRVGIVRALALRPELLLFDEPTSALDPELVGDVLTVVKELADDGWTMIVVTHELEFARRVADELVFMADGAVVERGAPADVLSRPREARTQQFLRRVLKPLDD</sequence>
<proteinExistence type="predicted"/>
<keyword evidence="10" id="KW-1185">Reference proteome</keyword>
<keyword evidence="2" id="KW-0813">Transport</keyword>
<gene>
    <name evidence="8" type="primary">tcyC</name>
    <name evidence="9" type="ORF">FB463_001037</name>
    <name evidence="8" type="ORF">FFA01_07500</name>
</gene>
<evidence type="ECO:0000256" key="1">
    <source>
        <dbReference type="ARBA" id="ARBA00004202"/>
    </source>
</evidence>
<dbReference type="PANTHER" id="PTHR43166">
    <property type="entry name" value="AMINO ACID IMPORT ATP-BINDING PROTEIN"/>
    <property type="match status" value="1"/>
</dbReference>
<dbReference type="GO" id="GO:0015424">
    <property type="term" value="F:ABC-type amino acid transporter activity"/>
    <property type="evidence" value="ECO:0007669"/>
    <property type="project" value="InterPro"/>
</dbReference>
<dbReference type="Pfam" id="PF00005">
    <property type="entry name" value="ABC_tran"/>
    <property type="match status" value="1"/>
</dbReference>
<dbReference type="InterPro" id="IPR027417">
    <property type="entry name" value="P-loop_NTPase"/>
</dbReference>
<dbReference type="Gene3D" id="3.40.50.300">
    <property type="entry name" value="P-loop containing nucleotide triphosphate hydrolases"/>
    <property type="match status" value="1"/>
</dbReference>
<organism evidence="9 11">
    <name type="scientific">Frigoribacterium faeni</name>
    <dbReference type="NCBI Taxonomy" id="145483"/>
    <lineage>
        <taxon>Bacteria</taxon>
        <taxon>Bacillati</taxon>
        <taxon>Actinomycetota</taxon>
        <taxon>Actinomycetes</taxon>
        <taxon>Micrococcales</taxon>
        <taxon>Microbacteriaceae</taxon>
        <taxon>Frigoribacterium</taxon>
    </lineage>
</organism>
<evidence type="ECO:0000256" key="4">
    <source>
        <dbReference type="ARBA" id="ARBA00022741"/>
    </source>
</evidence>
<evidence type="ECO:0000256" key="3">
    <source>
        <dbReference type="ARBA" id="ARBA00022475"/>
    </source>
</evidence>
<keyword evidence="3" id="KW-1003">Cell membrane</keyword>
<dbReference type="EMBL" id="BJUV01000005">
    <property type="protein sequence ID" value="GEK82441.1"/>
    <property type="molecule type" value="Genomic_DNA"/>
</dbReference>
<reference evidence="8 10" key="1">
    <citation type="submission" date="2019-07" db="EMBL/GenBank/DDBJ databases">
        <title>Whole genome shotgun sequence of Frigoribacterium faeni NBRC 103066.</title>
        <authorList>
            <person name="Hosoyama A."/>
            <person name="Uohara A."/>
            <person name="Ohji S."/>
            <person name="Ichikawa N."/>
        </authorList>
    </citation>
    <scope>NUCLEOTIDE SEQUENCE [LARGE SCALE GENOMIC DNA]</scope>
    <source>
        <strain evidence="8 10">NBRC 103066</strain>
    </source>
</reference>
<dbReference type="AlphaFoldDB" id="A0A7W3JHB6"/>
<dbReference type="SUPFAM" id="SSF52540">
    <property type="entry name" value="P-loop containing nucleoside triphosphate hydrolases"/>
    <property type="match status" value="1"/>
</dbReference>
<evidence type="ECO:0000313" key="10">
    <source>
        <dbReference type="Proteomes" id="UP000321154"/>
    </source>
</evidence>
<evidence type="ECO:0000313" key="9">
    <source>
        <dbReference type="EMBL" id="MBA8812813.1"/>
    </source>
</evidence>
<keyword evidence="6" id="KW-0472">Membrane</keyword>
<accession>A0A7W3JHB6</accession>
<dbReference type="PROSITE" id="PS50893">
    <property type="entry name" value="ABC_TRANSPORTER_2"/>
    <property type="match status" value="1"/>
</dbReference>
<dbReference type="InterPro" id="IPR030679">
    <property type="entry name" value="ABC_ATPase_HisP-typ"/>
</dbReference>
<evidence type="ECO:0000256" key="2">
    <source>
        <dbReference type="ARBA" id="ARBA00022448"/>
    </source>
</evidence>
<evidence type="ECO:0000256" key="5">
    <source>
        <dbReference type="ARBA" id="ARBA00022840"/>
    </source>
</evidence>
<comment type="caution">
    <text evidence="9">The sequence shown here is derived from an EMBL/GenBank/DDBJ whole genome shotgun (WGS) entry which is preliminary data.</text>
</comment>
<dbReference type="InterPro" id="IPR050086">
    <property type="entry name" value="MetN_ABC_transporter-like"/>
</dbReference>
<dbReference type="PANTHER" id="PTHR43166:SF35">
    <property type="entry name" value="L-CYSTINE IMPORT ATP-BINDING PROTEIN TCYN"/>
    <property type="match status" value="1"/>
</dbReference>
<dbReference type="Proteomes" id="UP000321154">
    <property type="component" value="Unassembled WGS sequence"/>
</dbReference>
<dbReference type="GO" id="GO:0016887">
    <property type="term" value="F:ATP hydrolysis activity"/>
    <property type="evidence" value="ECO:0007669"/>
    <property type="project" value="InterPro"/>
</dbReference>
<dbReference type="Proteomes" id="UP000522688">
    <property type="component" value="Unassembled WGS sequence"/>
</dbReference>
<dbReference type="PIRSF" id="PIRSF039085">
    <property type="entry name" value="ABC_ATPase_HisP"/>
    <property type="match status" value="1"/>
</dbReference>
<comment type="subcellular location">
    <subcellularLocation>
        <location evidence="1">Cell membrane</location>
        <topology evidence="1">Peripheral membrane protein</topology>
    </subcellularLocation>
</comment>
<evidence type="ECO:0000313" key="8">
    <source>
        <dbReference type="EMBL" id="GEK82441.1"/>
    </source>
</evidence>
<dbReference type="CDD" id="cd03262">
    <property type="entry name" value="ABC_HisP_GlnQ"/>
    <property type="match status" value="1"/>
</dbReference>
<dbReference type="RefSeq" id="WP_146853139.1">
    <property type="nucleotide sequence ID" value="NZ_BAAAHR010000002.1"/>
</dbReference>
<keyword evidence="4" id="KW-0547">Nucleotide-binding</keyword>
<reference evidence="9 11" key="2">
    <citation type="submission" date="2020-07" db="EMBL/GenBank/DDBJ databases">
        <title>Sequencing the genomes of 1000 actinobacteria strains.</title>
        <authorList>
            <person name="Klenk H.-P."/>
        </authorList>
    </citation>
    <scope>NUCLEOTIDE SEQUENCE [LARGE SCALE GENOMIC DNA]</scope>
    <source>
        <strain evidence="9 11">DSM 10309</strain>
    </source>
</reference>
<evidence type="ECO:0000259" key="7">
    <source>
        <dbReference type="PROSITE" id="PS50893"/>
    </source>
</evidence>
<dbReference type="SMART" id="SM00382">
    <property type="entry name" value="AAA"/>
    <property type="match status" value="1"/>
</dbReference>
<dbReference type="GO" id="GO:0005524">
    <property type="term" value="F:ATP binding"/>
    <property type="evidence" value="ECO:0007669"/>
    <property type="project" value="UniProtKB-KW"/>
</dbReference>